<dbReference type="SUPFAM" id="SSF52218">
    <property type="entry name" value="Flavoproteins"/>
    <property type="match status" value="1"/>
</dbReference>
<dbReference type="GO" id="GO:0010181">
    <property type="term" value="F:FMN binding"/>
    <property type="evidence" value="ECO:0007669"/>
    <property type="project" value="InterPro"/>
</dbReference>
<evidence type="ECO:0000313" key="2">
    <source>
        <dbReference type="EMBL" id="ADN36669.1"/>
    </source>
</evidence>
<reference evidence="2 3" key="1">
    <citation type="journal article" date="2010" name="Stand. Genomic Sci.">
        <title>Complete genome sequence of Methanoplanus petrolearius type strain (SEBR 4847).</title>
        <authorList>
            <person name="Brambilla E."/>
            <person name="Djao O.D."/>
            <person name="Daligault H."/>
            <person name="Lapidus A."/>
            <person name="Lucas S."/>
            <person name="Hammon N."/>
            <person name="Nolan M."/>
            <person name="Tice H."/>
            <person name="Cheng J.F."/>
            <person name="Han C."/>
            <person name="Tapia R."/>
            <person name="Goodwin L."/>
            <person name="Pitluck S."/>
            <person name="Liolios K."/>
            <person name="Ivanova N."/>
            <person name="Mavromatis K."/>
            <person name="Mikhailova N."/>
            <person name="Pati A."/>
            <person name="Chen A."/>
            <person name="Palaniappan K."/>
            <person name="Land M."/>
            <person name="Hauser L."/>
            <person name="Chang Y.J."/>
            <person name="Jeffries C.D."/>
            <person name="Rohde M."/>
            <person name="Spring S."/>
            <person name="Sikorski J."/>
            <person name="Goker M."/>
            <person name="Woyke T."/>
            <person name="Bristow J."/>
            <person name="Eisen J.A."/>
            <person name="Markowitz V."/>
            <person name="Hugenholtz P."/>
            <person name="Kyrpides N.C."/>
            <person name="Klenk H.P."/>
        </authorList>
    </citation>
    <scope>NUCLEOTIDE SEQUENCE [LARGE SCALE GENOMIC DNA]</scope>
    <source>
        <strain evidence="3">DSM 11571 / OCM 486 / SEBR 4847</strain>
    </source>
</reference>
<dbReference type="HOGENOM" id="CLU_788972_0_0_2"/>
<dbReference type="KEGG" id="mpi:Mpet_1918"/>
<dbReference type="STRING" id="679926.Mpet_1918"/>
<keyword evidence="3" id="KW-1185">Reference proteome</keyword>
<dbReference type="OrthoDB" id="103611at2157"/>
<feature type="domain" description="Flavodoxin-like" evidence="1">
    <location>
        <begin position="187"/>
        <end position="351"/>
    </location>
</feature>
<dbReference type="PANTHER" id="PTHR38030">
    <property type="entry name" value="PROTOPORPHYRINOGEN IX DEHYDROGENASE [MENAQUINONE]"/>
    <property type="match status" value="1"/>
</dbReference>
<dbReference type="GO" id="GO:0070819">
    <property type="term" value="F:menaquinone-dependent protoporphyrinogen oxidase activity"/>
    <property type="evidence" value="ECO:0007669"/>
    <property type="project" value="TreeGrafter"/>
</dbReference>
<gene>
    <name evidence="2" type="ordered locus">Mpet_1918</name>
</gene>
<dbReference type="PROSITE" id="PS50902">
    <property type="entry name" value="FLAVODOXIN_LIKE"/>
    <property type="match status" value="1"/>
</dbReference>
<dbReference type="GeneID" id="9744395"/>
<dbReference type="InterPro" id="IPR029039">
    <property type="entry name" value="Flavoprotein-like_sf"/>
</dbReference>
<evidence type="ECO:0000259" key="1">
    <source>
        <dbReference type="PROSITE" id="PS50902"/>
    </source>
</evidence>
<dbReference type="eggNOG" id="arCOG00524">
    <property type="taxonomic scope" value="Archaea"/>
</dbReference>
<dbReference type="Gene3D" id="3.40.50.360">
    <property type="match status" value="1"/>
</dbReference>
<proteinExistence type="predicted"/>
<dbReference type="Pfam" id="PF12724">
    <property type="entry name" value="Flavodoxin_5"/>
    <property type="match status" value="1"/>
</dbReference>
<dbReference type="PANTHER" id="PTHR38030:SF2">
    <property type="entry name" value="PROTOPORPHYRINOGEN IX DEHYDROGENASE [QUINONE]"/>
    <property type="match status" value="1"/>
</dbReference>
<dbReference type="Proteomes" id="UP000006565">
    <property type="component" value="Chromosome"/>
</dbReference>
<dbReference type="AlphaFoldDB" id="E1RIZ9"/>
<dbReference type="InterPro" id="IPR026816">
    <property type="entry name" value="Flavodoxin_dom"/>
</dbReference>
<dbReference type="GO" id="GO:0006783">
    <property type="term" value="P:heme biosynthetic process"/>
    <property type="evidence" value="ECO:0007669"/>
    <property type="project" value="TreeGrafter"/>
</dbReference>
<sequence>MNGTEKIIEYLEKNKGEMISSPRSLFGGMDAGEFEITDINREKEYITIKPEGSIELPFEFSLIKKAVDLVLSEGVVSLESEEDTNGPVVLEKKLKEWQLEENQQMLNTKFVPYIADLIVLSGVAAYGWVKTPEGKKIRAIAVKEAQKNPQKKAAKDTSGDWDRLAKNGAQRPKVKNGGAYTKEKAEVLITYATRHGSTADIAWSIGNSFSDAGFKAEVKKIQNVDDVRPYKLVVIGTPIYDNNVLPEVVSFADLHRDWLDKRKVALFVVGRTLRNKDDEKILQTEKIIQKITNIVDIVDIGMFAGKVAPENLPVKERLGGIFGEKQAGDFRDWREIGEWSKDLRKKIFFSD</sequence>
<dbReference type="RefSeq" id="WP_013329846.1">
    <property type="nucleotide sequence ID" value="NC_014507.1"/>
</dbReference>
<dbReference type="InterPro" id="IPR008254">
    <property type="entry name" value="Flavodoxin/NO_synth"/>
</dbReference>
<dbReference type="EMBL" id="CP002117">
    <property type="protein sequence ID" value="ADN36669.1"/>
    <property type="molecule type" value="Genomic_DNA"/>
</dbReference>
<organism evidence="2 3">
    <name type="scientific">Methanolacinia petrolearia (strain DSM 11571 / OCM 486 / SEBR 4847)</name>
    <name type="common">Methanoplanus petrolearius</name>
    <dbReference type="NCBI Taxonomy" id="679926"/>
    <lineage>
        <taxon>Archaea</taxon>
        <taxon>Methanobacteriati</taxon>
        <taxon>Methanobacteriota</taxon>
        <taxon>Stenosarchaea group</taxon>
        <taxon>Methanomicrobia</taxon>
        <taxon>Methanomicrobiales</taxon>
        <taxon>Methanomicrobiaceae</taxon>
        <taxon>Methanolacinia</taxon>
    </lineage>
</organism>
<accession>E1RIZ9</accession>
<evidence type="ECO:0000313" key="3">
    <source>
        <dbReference type="Proteomes" id="UP000006565"/>
    </source>
</evidence>
<protein>
    <submittedName>
        <fullName evidence="2">Flavodoxin/nitric oxide synthase</fullName>
    </submittedName>
</protein>
<dbReference type="InterPro" id="IPR052200">
    <property type="entry name" value="Protoporphyrinogen_IX_DH"/>
</dbReference>
<name>E1RIZ9_METP4</name>